<dbReference type="RefSeq" id="WP_045025739.1">
    <property type="nucleotide sequence ID" value="NZ_JRHC01000001.1"/>
</dbReference>
<sequence length="125" mass="14993">MKIDPYWRLAIWFLIMLYLLFMPANQLPSKPFLQIPNFDKIVHFGMFFILCMLSFRPVKQFTPNFYFWTPLLTLVAAIVLEYVQQKISPSRHSDVYDLWANAAGLSFATFFYALFVNKKWLERFF</sequence>
<comment type="caution">
    <text evidence="2">The sequence shown here is derived from an EMBL/GenBank/DDBJ whole genome shotgun (WGS) entry which is preliminary data.</text>
</comment>
<protein>
    <recommendedName>
        <fullName evidence="4">VanZ-like domain-containing protein</fullName>
    </recommendedName>
</protein>
<keyword evidence="1" id="KW-0472">Membrane</keyword>
<feature type="transmembrane region" description="Helical" evidence="1">
    <location>
        <begin position="95"/>
        <end position="115"/>
    </location>
</feature>
<dbReference type="STRING" id="1544798.LH29_01210"/>
<name>A0A0D8JCC6_9BACT</name>
<keyword evidence="1" id="KW-0812">Transmembrane</keyword>
<proteinExistence type="predicted"/>
<dbReference type="AlphaFoldDB" id="A0A0D8JCC6"/>
<feature type="transmembrane region" description="Helical" evidence="1">
    <location>
        <begin position="65"/>
        <end position="83"/>
    </location>
</feature>
<evidence type="ECO:0000313" key="2">
    <source>
        <dbReference type="EMBL" id="KJF44176.1"/>
    </source>
</evidence>
<evidence type="ECO:0000313" key="3">
    <source>
        <dbReference type="Proteomes" id="UP000032544"/>
    </source>
</evidence>
<keyword evidence="1" id="KW-1133">Transmembrane helix</keyword>
<feature type="transmembrane region" description="Helical" evidence="1">
    <location>
        <begin position="41"/>
        <end position="59"/>
    </location>
</feature>
<keyword evidence="3" id="KW-1185">Reference proteome</keyword>
<dbReference type="OrthoDB" id="5472246at2"/>
<reference evidence="2 3" key="1">
    <citation type="submission" date="2014-09" db="EMBL/GenBank/DDBJ databases">
        <title>Draft Genome Sequence of Draconibacterium sp. JN14CK-3.</title>
        <authorList>
            <person name="Dong C."/>
            <person name="Lai Q."/>
            <person name="Shao Z."/>
        </authorList>
    </citation>
    <scope>NUCLEOTIDE SEQUENCE [LARGE SCALE GENOMIC DNA]</scope>
    <source>
        <strain evidence="2 3">JN14CK-3</strain>
    </source>
</reference>
<evidence type="ECO:0000256" key="1">
    <source>
        <dbReference type="SAM" id="Phobius"/>
    </source>
</evidence>
<accession>A0A0D8JCC6</accession>
<feature type="transmembrane region" description="Helical" evidence="1">
    <location>
        <begin position="6"/>
        <end position="21"/>
    </location>
</feature>
<dbReference type="PANTHER" id="PTHR28008:SF1">
    <property type="entry name" value="DOMAIN PROTEIN, PUTATIVE (AFU_ORTHOLOGUE AFUA_3G10980)-RELATED"/>
    <property type="match status" value="1"/>
</dbReference>
<dbReference type="PANTHER" id="PTHR28008">
    <property type="entry name" value="DOMAIN PROTEIN, PUTATIVE (AFU_ORTHOLOGUE AFUA_3G10980)-RELATED"/>
    <property type="match status" value="1"/>
</dbReference>
<dbReference type="Proteomes" id="UP000032544">
    <property type="component" value="Unassembled WGS sequence"/>
</dbReference>
<organism evidence="2 3">
    <name type="scientific">Draconibacterium sediminis</name>
    <dbReference type="NCBI Taxonomy" id="1544798"/>
    <lineage>
        <taxon>Bacteria</taxon>
        <taxon>Pseudomonadati</taxon>
        <taxon>Bacteroidota</taxon>
        <taxon>Bacteroidia</taxon>
        <taxon>Marinilabiliales</taxon>
        <taxon>Prolixibacteraceae</taxon>
        <taxon>Draconibacterium</taxon>
    </lineage>
</organism>
<dbReference type="NCBIfam" id="NF037970">
    <property type="entry name" value="vanZ_1"/>
    <property type="match status" value="1"/>
</dbReference>
<evidence type="ECO:0008006" key="4">
    <source>
        <dbReference type="Google" id="ProtNLM"/>
    </source>
</evidence>
<gene>
    <name evidence="2" type="ORF">LH29_01210</name>
</gene>
<dbReference type="EMBL" id="JRHC01000001">
    <property type="protein sequence ID" value="KJF44176.1"/>
    <property type="molecule type" value="Genomic_DNA"/>
</dbReference>